<sequence length="234" mass="25955">MTVLAVLALFFLCNIFQNSALLFHGDNIPGQTTTLGPLGKDAYLSFMIQELMDLKAQVKRQEQEIQTLRTEQAFKNNVTASIMDKLAAFRAEWNTANKTLMQGLANLHNQILSMAQLQIVNNSNHVGVIQKSFVRLVDGDEMNSGRVEVYYHGEWATVCDDGFDVYAARVVCRMLGLPSDHPIPYGESYFGLGNATILFGVLNCNGNELDLIHCGHRLSATNCAHNEDAGVRCR</sequence>
<accession>A0A8W8P181</accession>
<dbReference type="PRINTS" id="PR00258">
    <property type="entry name" value="SPERACTRCPTR"/>
</dbReference>
<evidence type="ECO:0000256" key="5">
    <source>
        <dbReference type="ARBA" id="ARBA00023180"/>
    </source>
</evidence>
<dbReference type="SMART" id="SM00202">
    <property type="entry name" value="SR"/>
    <property type="match status" value="1"/>
</dbReference>
<evidence type="ECO:0000256" key="8">
    <source>
        <dbReference type="SAM" id="SignalP"/>
    </source>
</evidence>
<dbReference type="PANTHER" id="PTHR48071:SF18">
    <property type="entry name" value="DELETED IN MALIGNANT BRAIN TUMORS 1 PROTEIN-RELATED"/>
    <property type="match status" value="1"/>
</dbReference>
<evidence type="ECO:0000256" key="4">
    <source>
        <dbReference type="ARBA" id="ARBA00023170"/>
    </source>
</evidence>
<keyword evidence="1 8" id="KW-0732">Signal</keyword>
<evidence type="ECO:0000256" key="7">
    <source>
        <dbReference type="SAM" id="Coils"/>
    </source>
</evidence>
<feature type="signal peptide" evidence="8">
    <location>
        <begin position="1"/>
        <end position="20"/>
    </location>
</feature>
<dbReference type="GO" id="GO:0016020">
    <property type="term" value="C:membrane"/>
    <property type="evidence" value="ECO:0007669"/>
    <property type="project" value="InterPro"/>
</dbReference>
<proteinExistence type="predicted"/>
<dbReference type="SUPFAM" id="SSF56487">
    <property type="entry name" value="SRCR-like"/>
    <property type="match status" value="1"/>
</dbReference>
<evidence type="ECO:0000256" key="3">
    <source>
        <dbReference type="ARBA" id="ARBA00023157"/>
    </source>
</evidence>
<keyword evidence="3 6" id="KW-1015">Disulfide bond</keyword>
<feature type="disulfide bond" evidence="6">
    <location>
        <begin position="172"/>
        <end position="233"/>
    </location>
</feature>
<keyword evidence="4" id="KW-0675">Receptor</keyword>
<evidence type="ECO:0000256" key="1">
    <source>
        <dbReference type="ARBA" id="ARBA00022729"/>
    </source>
</evidence>
<dbReference type="InterPro" id="IPR001190">
    <property type="entry name" value="SRCR"/>
</dbReference>
<evidence type="ECO:0000256" key="2">
    <source>
        <dbReference type="ARBA" id="ARBA00022737"/>
    </source>
</evidence>
<dbReference type="InterPro" id="IPR036772">
    <property type="entry name" value="SRCR-like_dom_sf"/>
</dbReference>
<evidence type="ECO:0000313" key="10">
    <source>
        <dbReference type="EnsemblMetazoa" id="G8125.1:cds"/>
    </source>
</evidence>
<name>A0A8W8P181_MAGGI</name>
<dbReference type="Pfam" id="PF00530">
    <property type="entry name" value="SRCR"/>
    <property type="match status" value="1"/>
</dbReference>
<feature type="coiled-coil region" evidence="7">
    <location>
        <begin position="44"/>
        <end position="71"/>
    </location>
</feature>
<evidence type="ECO:0000259" key="9">
    <source>
        <dbReference type="PROSITE" id="PS50287"/>
    </source>
</evidence>
<feature type="disulfide bond" evidence="6">
    <location>
        <begin position="204"/>
        <end position="214"/>
    </location>
</feature>
<evidence type="ECO:0000313" key="11">
    <source>
        <dbReference type="Proteomes" id="UP000005408"/>
    </source>
</evidence>
<dbReference type="AlphaFoldDB" id="A0A8W8P181"/>
<evidence type="ECO:0000256" key="6">
    <source>
        <dbReference type="PROSITE-ProRule" id="PRU00196"/>
    </source>
</evidence>
<dbReference type="OrthoDB" id="10066015at2759"/>
<dbReference type="FunFam" id="3.10.250.10:FF:000007">
    <property type="entry name" value="Soluble scavenger receptor cysteine-rich domain-containing protein SSC5D"/>
    <property type="match status" value="1"/>
</dbReference>
<feature type="disulfide bond" evidence="6">
    <location>
        <begin position="159"/>
        <end position="223"/>
    </location>
</feature>
<reference evidence="10" key="1">
    <citation type="submission" date="2022-08" db="UniProtKB">
        <authorList>
            <consortium name="EnsemblMetazoa"/>
        </authorList>
    </citation>
    <scope>IDENTIFICATION</scope>
    <source>
        <strain evidence="10">05x7-T-G4-1.051#20</strain>
    </source>
</reference>
<keyword evidence="11" id="KW-1185">Reference proteome</keyword>
<keyword evidence="5" id="KW-0325">Glycoprotein</keyword>
<feature type="chain" id="PRO_5036448920" description="SRCR domain-containing protein" evidence="8">
    <location>
        <begin position="21"/>
        <end position="234"/>
    </location>
</feature>
<keyword evidence="2" id="KW-0677">Repeat</keyword>
<feature type="domain" description="SRCR" evidence="9">
    <location>
        <begin position="134"/>
        <end position="234"/>
    </location>
</feature>
<organism evidence="10 11">
    <name type="scientific">Magallana gigas</name>
    <name type="common">Pacific oyster</name>
    <name type="synonym">Crassostrea gigas</name>
    <dbReference type="NCBI Taxonomy" id="29159"/>
    <lineage>
        <taxon>Eukaryota</taxon>
        <taxon>Metazoa</taxon>
        <taxon>Spiralia</taxon>
        <taxon>Lophotrochozoa</taxon>
        <taxon>Mollusca</taxon>
        <taxon>Bivalvia</taxon>
        <taxon>Autobranchia</taxon>
        <taxon>Pteriomorphia</taxon>
        <taxon>Ostreida</taxon>
        <taxon>Ostreoidea</taxon>
        <taxon>Ostreidae</taxon>
        <taxon>Magallana</taxon>
    </lineage>
</organism>
<dbReference type="EnsemblMetazoa" id="G8125.1">
    <property type="protein sequence ID" value="G8125.1:cds"/>
    <property type="gene ID" value="G8125"/>
</dbReference>
<dbReference type="PROSITE" id="PS50287">
    <property type="entry name" value="SRCR_2"/>
    <property type="match status" value="1"/>
</dbReference>
<dbReference type="PANTHER" id="PTHR48071">
    <property type="entry name" value="SRCR DOMAIN-CONTAINING PROTEIN"/>
    <property type="match status" value="1"/>
</dbReference>
<protein>
    <recommendedName>
        <fullName evidence="9">SRCR domain-containing protein</fullName>
    </recommendedName>
</protein>
<keyword evidence="7" id="KW-0175">Coiled coil</keyword>
<dbReference type="Proteomes" id="UP000005408">
    <property type="component" value="Unassembled WGS sequence"/>
</dbReference>
<dbReference type="Gene3D" id="3.10.250.10">
    <property type="entry name" value="SRCR-like domain"/>
    <property type="match status" value="1"/>
</dbReference>